<keyword evidence="2" id="KW-0072">Autophagy</keyword>
<evidence type="ECO:0000256" key="4">
    <source>
        <dbReference type="SAM" id="MobiDB-lite"/>
    </source>
</evidence>
<feature type="non-terminal residue" evidence="6">
    <location>
        <position position="1"/>
    </location>
</feature>
<dbReference type="AlphaFoldDB" id="A0A6A6RFS4"/>
<evidence type="ECO:0000259" key="5">
    <source>
        <dbReference type="PROSITE" id="PS50011"/>
    </source>
</evidence>
<dbReference type="GO" id="GO:0034045">
    <property type="term" value="C:phagophore assembly site membrane"/>
    <property type="evidence" value="ECO:0007669"/>
    <property type="project" value="UniProtKB-SubCell"/>
</dbReference>
<dbReference type="PROSITE" id="PS00108">
    <property type="entry name" value="PROTEIN_KINASE_ST"/>
    <property type="match status" value="1"/>
</dbReference>
<comment type="subcellular location">
    <subcellularLocation>
        <location evidence="1">Preautophagosomal structure membrane</location>
        <topology evidence="1">Peripheral membrane protein</topology>
    </subcellularLocation>
</comment>
<keyword evidence="6" id="KW-0418">Kinase</keyword>
<dbReference type="InterPro" id="IPR000719">
    <property type="entry name" value="Prot_kinase_dom"/>
</dbReference>
<feature type="compositionally biased region" description="Low complexity" evidence="4">
    <location>
        <begin position="70"/>
        <end position="81"/>
    </location>
</feature>
<feature type="non-terminal residue" evidence="6">
    <location>
        <position position="369"/>
    </location>
</feature>
<dbReference type="GO" id="GO:0010506">
    <property type="term" value="P:regulation of autophagy"/>
    <property type="evidence" value="ECO:0007669"/>
    <property type="project" value="InterPro"/>
</dbReference>
<dbReference type="GO" id="GO:0004674">
    <property type="term" value="F:protein serine/threonine kinase activity"/>
    <property type="evidence" value="ECO:0007669"/>
    <property type="project" value="InterPro"/>
</dbReference>
<dbReference type="SUPFAM" id="SSF56112">
    <property type="entry name" value="Protein kinase-like (PK-like)"/>
    <property type="match status" value="1"/>
</dbReference>
<dbReference type="OrthoDB" id="1668230at2759"/>
<dbReference type="InterPro" id="IPR045269">
    <property type="entry name" value="Atg1-like"/>
</dbReference>
<sequence length="369" mass="39508">VQEKEKVSSDEVITFPYQVTDYAITTTNHKGSKKLLGSGVWSDVYHATPALPNPSSRPGPVTEASPPVTPHSRSSSTSTTASLPAIPRAYAIKTPSSAAAHKVLREEARILSYLSRMPGNEKHMVPFYGQDPRTDALVLKCMDNTLDSWLTTTLNPLPEPVRATTLAQTFPALAKQLLDALSWLSRHGVVHADIKPANMLLVSDPGSSVPDLVLTDFSSAILTLPTSSSSSSSSSSSTASSPNKTQGGGTWDFLSPHFFHTATRNAAPTPSADLWATAMTLLVLVLGASPYDFLAAHLFRRRECVKQGDPMAYIAYGDFAARNRKRIGMLSAALGVDVEAWFGLVLGKAGVGGVHVDVEGWKVRLLEGL</sequence>
<name>A0A6A6RFS4_9PLEO</name>
<feature type="compositionally biased region" description="Low complexity" evidence="4">
    <location>
        <begin position="225"/>
        <end position="242"/>
    </location>
</feature>
<proteinExistence type="predicted"/>
<dbReference type="GO" id="GO:0006914">
    <property type="term" value="P:autophagy"/>
    <property type="evidence" value="ECO:0007669"/>
    <property type="project" value="UniProtKB-KW"/>
</dbReference>
<dbReference type="InterPro" id="IPR008271">
    <property type="entry name" value="Ser/Thr_kinase_AS"/>
</dbReference>
<evidence type="ECO:0000256" key="3">
    <source>
        <dbReference type="ARBA" id="ARBA00030237"/>
    </source>
</evidence>
<organism evidence="6 7">
    <name type="scientific">Massarina eburnea CBS 473.64</name>
    <dbReference type="NCBI Taxonomy" id="1395130"/>
    <lineage>
        <taxon>Eukaryota</taxon>
        <taxon>Fungi</taxon>
        <taxon>Dikarya</taxon>
        <taxon>Ascomycota</taxon>
        <taxon>Pezizomycotina</taxon>
        <taxon>Dothideomycetes</taxon>
        <taxon>Pleosporomycetidae</taxon>
        <taxon>Pleosporales</taxon>
        <taxon>Massarineae</taxon>
        <taxon>Massarinaceae</taxon>
        <taxon>Massarina</taxon>
    </lineage>
</organism>
<evidence type="ECO:0000256" key="1">
    <source>
        <dbReference type="ARBA" id="ARBA00004623"/>
    </source>
</evidence>
<feature type="region of interest" description="Disordered" evidence="4">
    <location>
        <begin position="225"/>
        <end position="246"/>
    </location>
</feature>
<dbReference type="InterPro" id="IPR011009">
    <property type="entry name" value="Kinase-like_dom_sf"/>
</dbReference>
<evidence type="ECO:0000313" key="6">
    <source>
        <dbReference type="EMBL" id="KAF2634186.1"/>
    </source>
</evidence>
<dbReference type="PROSITE" id="PS50011">
    <property type="entry name" value="PROTEIN_KINASE_DOM"/>
    <property type="match status" value="1"/>
</dbReference>
<dbReference type="Gene3D" id="1.10.510.10">
    <property type="entry name" value="Transferase(Phosphotransferase) domain 1"/>
    <property type="match status" value="1"/>
</dbReference>
<dbReference type="PANTHER" id="PTHR24348">
    <property type="entry name" value="SERINE/THREONINE-PROTEIN KINASE UNC-51-RELATED"/>
    <property type="match status" value="1"/>
</dbReference>
<dbReference type="Proteomes" id="UP000799753">
    <property type="component" value="Unassembled WGS sequence"/>
</dbReference>
<dbReference type="SMART" id="SM00220">
    <property type="entry name" value="S_TKc"/>
    <property type="match status" value="1"/>
</dbReference>
<dbReference type="GO" id="GO:0005524">
    <property type="term" value="F:ATP binding"/>
    <property type="evidence" value="ECO:0007669"/>
    <property type="project" value="InterPro"/>
</dbReference>
<dbReference type="EMBL" id="MU006855">
    <property type="protein sequence ID" value="KAF2634186.1"/>
    <property type="molecule type" value="Genomic_DNA"/>
</dbReference>
<evidence type="ECO:0000256" key="2">
    <source>
        <dbReference type="ARBA" id="ARBA00023006"/>
    </source>
</evidence>
<gene>
    <name evidence="6" type="ORF">P280DRAFT_382266</name>
</gene>
<reference evidence="6" key="1">
    <citation type="journal article" date="2020" name="Stud. Mycol.">
        <title>101 Dothideomycetes genomes: a test case for predicting lifestyles and emergence of pathogens.</title>
        <authorList>
            <person name="Haridas S."/>
            <person name="Albert R."/>
            <person name="Binder M."/>
            <person name="Bloem J."/>
            <person name="Labutti K."/>
            <person name="Salamov A."/>
            <person name="Andreopoulos B."/>
            <person name="Baker S."/>
            <person name="Barry K."/>
            <person name="Bills G."/>
            <person name="Bluhm B."/>
            <person name="Cannon C."/>
            <person name="Castanera R."/>
            <person name="Culley D."/>
            <person name="Daum C."/>
            <person name="Ezra D."/>
            <person name="Gonzalez J."/>
            <person name="Henrissat B."/>
            <person name="Kuo A."/>
            <person name="Liang C."/>
            <person name="Lipzen A."/>
            <person name="Lutzoni F."/>
            <person name="Magnuson J."/>
            <person name="Mondo S."/>
            <person name="Nolan M."/>
            <person name="Ohm R."/>
            <person name="Pangilinan J."/>
            <person name="Park H.-J."/>
            <person name="Ramirez L."/>
            <person name="Alfaro M."/>
            <person name="Sun H."/>
            <person name="Tritt A."/>
            <person name="Yoshinaga Y."/>
            <person name="Zwiers L.-H."/>
            <person name="Turgeon B."/>
            <person name="Goodwin S."/>
            <person name="Spatafora J."/>
            <person name="Crous P."/>
            <person name="Grigoriev I."/>
        </authorList>
    </citation>
    <scope>NUCLEOTIDE SEQUENCE</scope>
    <source>
        <strain evidence="6">CBS 473.64</strain>
    </source>
</reference>
<dbReference type="Pfam" id="PF00069">
    <property type="entry name" value="Pkinase"/>
    <property type="match status" value="1"/>
</dbReference>
<evidence type="ECO:0000313" key="7">
    <source>
        <dbReference type="Proteomes" id="UP000799753"/>
    </source>
</evidence>
<protein>
    <recommendedName>
        <fullName evidence="3">Autophagy-related protein 1</fullName>
    </recommendedName>
</protein>
<feature type="domain" description="Protein kinase" evidence="5">
    <location>
        <begin position="30"/>
        <end position="369"/>
    </location>
</feature>
<accession>A0A6A6RFS4</accession>
<keyword evidence="6" id="KW-0808">Transferase</keyword>
<keyword evidence="7" id="KW-1185">Reference proteome</keyword>
<feature type="region of interest" description="Disordered" evidence="4">
    <location>
        <begin position="50"/>
        <end position="81"/>
    </location>
</feature>